<reference evidence="2" key="1">
    <citation type="submission" date="2023-06" db="EMBL/GenBank/DDBJ databases">
        <authorList>
            <person name="Kurt Z."/>
        </authorList>
    </citation>
    <scope>NUCLEOTIDE SEQUENCE</scope>
</reference>
<organism evidence="2">
    <name type="scientific">Hexamita inflata</name>
    <dbReference type="NCBI Taxonomy" id="28002"/>
    <lineage>
        <taxon>Eukaryota</taxon>
        <taxon>Metamonada</taxon>
        <taxon>Diplomonadida</taxon>
        <taxon>Hexamitidae</taxon>
        <taxon>Hexamitinae</taxon>
        <taxon>Hexamita</taxon>
    </lineage>
</organism>
<dbReference type="Gene3D" id="3.40.50.1000">
    <property type="entry name" value="HAD superfamily/HAD-like"/>
    <property type="match status" value="1"/>
</dbReference>
<dbReference type="InterPro" id="IPR023214">
    <property type="entry name" value="HAD_sf"/>
</dbReference>
<dbReference type="SUPFAM" id="SSF56784">
    <property type="entry name" value="HAD-like"/>
    <property type="match status" value="1"/>
</dbReference>
<dbReference type="PANTHER" id="PTHR12210">
    <property type="entry name" value="DULLARD PROTEIN PHOSPHATASE"/>
    <property type="match status" value="1"/>
</dbReference>
<proteinExistence type="predicted"/>
<dbReference type="EMBL" id="CAXDID020000234">
    <property type="protein sequence ID" value="CAL6061377.1"/>
    <property type="molecule type" value="Genomic_DNA"/>
</dbReference>
<evidence type="ECO:0000313" key="2">
    <source>
        <dbReference type="EMBL" id="CAI9920506.1"/>
    </source>
</evidence>
<dbReference type="CDD" id="cd07521">
    <property type="entry name" value="HAD_FCP1-like"/>
    <property type="match status" value="1"/>
</dbReference>
<dbReference type="SMART" id="SM00577">
    <property type="entry name" value="CPDc"/>
    <property type="match status" value="1"/>
</dbReference>
<dbReference type="Pfam" id="PF03031">
    <property type="entry name" value="NIF"/>
    <property type="match status" value="1"/>
</dbReference>
<evidence type="ECO:0000259" key="1">
    <source>
        <dbReference type="PROSITE" id="PS50969"/>
    </source>
</evidence>
<protein>
    <submittedName>
        <fullName evidence="2">Nuclear LIM interactor-interacting factor</fullName>
    </submittedName>
    <submittedName>
        <fullName evidence="3">Nuclear_LIM interactor-interacting factor</fullName>
    </submittedName>
</protein>
<dbReference type="PROSITE" id="PS50969">
    <property type="entry name" value="FCP1"/>
    <property type="match status" value="1"/>
</dbReference>
<dbReference type="AlphaFoldDB" id="A0AA86NK87"/>
<dbReference type="InterPro" id="IPR004274">
    <property type="entry name" value="FCP1_dom"/>
</dbReference>
<comment type="caution">
    <text evidence="2">The sequence shown here is derived from an EMBL/GenBank/DDBJ whole genome shotgun (WGS) entry which is preliminary data.</text>
</comment>
<dbReference type="NCBIfam" id="TIGR02251">
    <property type="entry name" value="HIF-SF_euk"/>
    <property type="match status" value="1"/>
</dbReference>
<dbReference type="GO" id="GO:0016791">
    <property type="term" value="F:phosphatase activity"/>
    <property type="evidence" value="ECO:0007669"/>
    <property type="project" value="InterPro"/>
</dbReference>
<dbReference type="InterPro" id="IPR011948">
    <property type="entry name" value="Dullard_phosphatase"/>
</dbReference>
<evidence type="ECO:0000313" key="4">
    <source>
        <dbReference type="Proteomes" id="UP001642409"/>
    </source>
</evidence>
<name>A0AA86NK87_9EUKA</name>
<reference evidence="3 4" key="2">
    <citation type="submission" date="2024-07" db="EMBL/GenBank/DDBJ databases">
        <authorList>
            <person name="Akdeniz Z."/>
        </authorList>
    </citation>
    <scope>NUCLEOTIDE SEQUENCE [LARGE SCALE GENOMIC DNA]</scope>
</reference>
<gene>
    <name evidence="3" type="ORF">HINF_LOCUS49679</name>
    <name evidence="2" type="ORF">HINF_LOCUS8151</name>
</gene>
<dbReference type="InterPro" id="IPR050365">
    <property type="entry name" value="TIM50"/>
</dbReference>
<dbReference type="InterPro" id="IPR036412">
    <property type="entry name" value="HAD-like_sf"/>
</dbReference>
<sequence>MSCIRHAYQMFIRSKQEKLILKKCSKQGKMNKIITQNDEQIQEIPDLEITLNQTTQVSTFDGCQSKKKMLALDLDETLVCSKLQKPAYYDFEIALDDPSQNSKVILYVATRPFLEQFLYEMSKYYDLFVFTAGLNEYCNAIVDKIDPKGLIIGRLSREHCRMVNEYKYLKDLKLIDGYEMKDKLLLDNSPYSIELQPENGILCPDFYGSKHDNYLLTVIDKLIFLSDVPDVTLVQK</sequence>
<feature type="domain" description="FCP1 homology" evidence="1">
    <location>
        <begin position="63"/>
        <end position="225"/>
    </location>
</feature>
<keyword evidence="4" id="KW-1185">Reference proteome</keyword>
<dbReference type="EMBL" id="CATOUU010000200">
    <property type="protein sequence ID" value="CAI9920506.1"/>
    <property type="molecule type" value="Genomic_DNA"/>
</dbReference>
<accession>A0AA86NK87</accession>
<dbReference type="Proteomes" id="UP001642409">
    <property type="component" value="Unassembled WGS sequence"/>
</dbReference>
<evidence type="ECO:0000313" key="3">
    <source>
        <dbReference type="EMBL" id="CAL6061377.1"/>
    </source>
</evidence>